<geneLocation type="plasmid" evidence="1">
    <name>pHNBS17e</name>
</geneLocation>
<sequence>MIFFQLKRILYLNVVCLYDWYVSIYINKHFKYVFVQLSSKIPLNMFSVTCTFYTLYGISTGPPMSFVTCKSKCCEAYKWHL</sequence>
<evidence type="ECO:0000313" key="1">
    <source>
        <dbReference type="EMBL" id="QBC89061.1"/>
    </source>
</evidence>
<reference evidence="1" key="1">
    <citation type="submission" date="2019-01" db="EMBL/GenBank/DDBJ databases">
        <title>Complete sequence of plasmid pHNBS17e.</title>
        <authorList>
            <person name="Liu J.H."/>
            <person name="Huang X.Y."/>
            <person name="Lv L.C."/>
        </authorList>
    </citation>
    <scope>NUCLEOTIDE SEQUENCE</scope>
    <source>
        <strain evidence="1">6BS17eCTX</strain>
        <plasmid evidence="1">pHNBS17e</plasmid>
    </source>
</reference>
<keyword evidence="1" id="KW-0614">Plasmid</keyword>
<name>A0A411KX41_ECOLX</name>
<protein>
    <submittedName>
        <fullName evidence="1">Uncharacterized protein</fullName>
    </submittedName>
</protein>
<accession>A0A411KX41</accession>
<dbReference type="EMBL" id="MK416152">
    <property type="protein sequence ID" value="QBC89061.1"/>
    <property type="molecule type" value="Genomic_DNA"/>
</dbReference>
<dbReference type="AlphaFoldDB" id="A0A411KX41"/>
<organism evidence="1">
    <name type="scientific">Escherichia coli</name>
    <dbReference type="NCBI Taxonomy" id="562"/>
    <lineage>
        <taxon>Bacteria</taxon>
        <taxon>Pseudomonadati</taxon>
        <taxon>Pseudomonadota</taxon>
        <taxon>Gammaproteobacteria</taxon>
        <taxon>Enterobacterales</taxon>
        <taxon>Enterobacteriaceae</taxon>
        <taxon>Escherichia</taxon>
    </lineage>
</organism>
<proteinExistence type="predicted"/>